<evidence type="ECO:0000313" key="2">
    <source>
        <dbReference type="EMBL" id="MFC3834088.1"/>
    </source>
</evidence>
<comment type="caution">
    <text evidence="2">The sequence shown here is derived from an EMBL/GenBank/DDBJ whole genome shotgun (WGS) entry which is preliminary data.</text>
</comment>
<name>A0ABV7ZCK1_9DEIO</name>
<gene>
    <name evidence="2" type="ORF">ACFOSB_14610</name>
</gene>
<feature type="region of interest" description="Disordered" evidence="1">
    <location>
        <begin position="1"/>
        <end position="23"/>
    </location>
</feature>
<dbReference type="Proteomes" id="UP001595803">
    <property type="component" value="Unassembled WGS sequence"/>
</dbReference>
<protein>
    <submittedName>
        <fullName evidence="2">Uncharacterized protein</fullName>
    </submittedName>
</protein>
<feature type="compositionally biased region" description="Basic and acidic residues" evidence="1">
    <location>
        <begin position="8"/>
        <end position="21"/>
    </location>
</feature>
<reference evidence="3" key="1">
    <citation type="journal article" date="2019" name="Int. J. Syst. Evol. Microbiol.">
        <title>The Global Catalogue of Microorganisms (GCM) 10K type strain sequencing project: providing services to taxonomists for standard genome sequencing and annotation.</title>
        <authorList>
            <consortium name="The Broad Institute Genomics Platform"/>
            <consortium name="The Broad Institute Genome Sequencing Center for Infectious Disease"/>
            <person name="Wu L."/>
            <person name="Ma J."/>
        </authorList>
    </citation>
    <scope>NUCLEOTIDE SEQUENCE [LARGE SCALE GENOMIC DNA]</scope>
    <source>
        <strain evidence="3">CCTCC AB 2017081</strain>
    </source>
</reference>
<dbReference type="EMBL" id="JBHRZG010000022">
    <property type="protein sequence ID" value="MFC3834088.1"/>
    <property type="molecule type" value="Genomic_DNA"/>
</dbReference>
<evidence type="ECO:0000256" key="1">
    <source>
        <dbReference type="SAM" id="MobiDB-lite"/>
    </source>
</evidence>
<evidence type="ECO:0000313" key="3">
    <source>
        <dbReference type="Proteomes" id="UP001595803"/>
    </source>
</evidence>
<organism evidence="2 3">
    <name type="scientific">Deinococcus rufus</name>
    <dbReference type="NCBI Taxonomy" id="2136097"/>
    <lineage>
        <taxon>Bacteria</taxon>
        <taxon>Thermotogati</taxon>
        <taxon>Deinococcota</taxon>
        <taxon>Deinococci</taxon>
        <taxon>Deinococcales</taxon>
        <taxon>Deinococcaceae</taxon>
        <taxon>Deinococcus</taxon>
    </lineage>
</organism>
<proteinExistence type="predicted"/>
<keyword evidence="3" id="KW-1185">Reference proteome</keyword>
<accession>A0ABV7ZCK1</accession>
<dbReference type="RefSeq" id="WP_380102436.1">
    <property type="nucleotide sequence ID" value="NZ_JBHRZG010000022.1"/>
</dbReference>
<sequence length="187" mass="20553">MEAGTDPNQRDTDQDGTDHYFEAVSSHHLPGVSKLGTDPLLKDKLILVQLDSADVVGDCDPLAGDNYGEFSGELLVQSGTTTPTHLLYLKLDNQHGLLDGTREGTSFTFSGTKVYQYVTEDRPFRLISRGQKDIDTANDDDPLNDLDDTKSYSDVKNGNYTVEATAADASDTGCKLRFHYSVTLRQK</sequence>